<dbReference type="EMBL" id="MN901521">
    <property type="protein sequence ID" value="QIR31212.1"/>
    <property type="molecule type" value="Genomic_DNA"/>
</dbReference>
<reference evidence="1 2" key="1">
    <citation type="journal article" date="2020" name="Genes (Basel)">
        <title>Comparative Genomics of Two New HF1-like Haloviruses.</title>
        <authorList>
            <person name="Dyall-Smith M."/>
            <person name="Tang S.L."/>
            <person name="Russ B."/>
            <person name="Chiang P.W."/>
            <person name="Pfeiffer F."/>
        </authorList>
    </citation>
    <scope>NUCLEOTIDE SEQUENCE [LARGE SCALE GENOMIC DNA]</scope>
</reference>
<gene>
    <name evidence="1" type="ORF">HrrSp1_240</name>
</gene>
<accession>A0A6G9RYV1</accession>
<evidence type="ECO:0000313" key="2">
    <source>
        <dbReference type="Proteomes" id="UP000501054"/>
    </source>
</evidence>
<sequence length="85" mass="9146">MNFRKILLILAVVSTITLAGCVAEQPEESPIKANASDATEVYEDNQKSVDRFIDREAGVVCYASVAYEGGGLSCVPMNDTNFGNK</sequence>
<keyword evidence="2" id="KW-1185">Reference proteome</keyword>
<dbReference type="PROSITE" id="PS51257">
    <property type="entry name" value="PROKAR_LIPOPROTEIN"/>
    <property type="match status" value="1"/>
</dbReference>
<organism evidence="1 2">
    <name type="scientific">Halorubrum virus Serpecor1</name>
    <dbReference type="NCBI Taxonomy" id="2721757"/>
    <lineage>
        <taxon>Viruses</taxon>
        <taxon>Duplodnaviria</taxon>
        <taxon>Heunggongvirae</taxon>
        <taxon>Uroviricota</taxon>
        <taxon>Caudoviricetes</taxon>
        <taxon>Thumleimavirales</taxon>
        <taxon>Hafunaviridae</taxon>
        <taxon>Haloferacalesvirus</taxon>
        <taxon>Haloferacalesvirus serpentinense</taxon>
        <taxon>Haloferacalesvirus Serpecor1</taxon>
    </lineage>
</organism>
<dbReference type="Proteomes" id="UP000501054">
    <property type="component" value="Segment"/>
</dbReference>
<protein>
    <submittedName>
        <fullName evidence="1">Uncharacterized protein</fullName>
    </submittedName>
</protein>
<proteinExistence type="predicted"/>
<evidence type="ECO:0000313" key="1">
    <source>
        <dbReference type="EMBL" id="QIR31212.1"/>
    </source>
</evidence>
<name>A0A6G9RYV1_9CAUD</name>